<feature type="region of interest" description="Disordered" evidence="1">
    <location>
        <begin position="24"/>
        <end position="46"/>
    </location>
</feature>
<feature type="compositionally biased region" description="Basic and acidic residues" evidence="1">
    <location>
        <begin position="34"/>
        <end position="46"/>
    </location>
</feature>
<organism evidence="2 3">
    <name type="scientific">Brassica cretica</name>
    <name type="common">Mustard</name>
    <dbReference type="NCBI Taxonomy" id="69181"/>
    <lineage>
        <taxon>Eukaryota</taxon>
        <taxon>Viridiplantae</taxon>
        <taxon>Streptophyta</taxon>
        <taxon>Embryophyta</taxon>
        <taxon>Tracheophyta</taxon>
        <taxon>Spermatophyta</taxon>
        <taxon>Magnoliopsida</taxon>
        <taxon>eudicotyledons</taxon>
        <taxon>Gunneridae</taxon>
        <taxon>Pentapetalae</taxon>
        <taxon>rosids</taxon>
        <taxon>malvids</taxon>
        <taxon>Brassicales</taxon>
        <taxon>Brassicaceae</taxon>
        <taxon>Brassiceae</taxon>
        <taxon>Brassica</taxon>
    </lineage>
</organism>
<evidence type="ECO:0000313" key="3">
    <source>
        <dbReference type="Proteomes" id="UP000266723"/>
    </source>
</evidence>
<sequence>MADLPVEALNEAISEVREVMSQYTNCPDPTKSASRKERYRQAKESGEAPALMRLGPVMEDEEETLILTSEPHVAITKHKPGRPPGRRNILSSPLSFLGVG</sequence>
<comment type="caution">
    <text evidence="2">The sequence shown here is derived from an EMBL/GenBank/DDBJ whole genome shotgun (WGS) entry which is preliminary data.</text>
</comment>
<evidence type="ECO:0000256" key="1">
    <source>
        <dbReference type="SAM" id="MobiDB-lite"/>
    </source>
</evidence>
<name>A0ABQ7CGZ0_BRACR</name>
<feature type="region of interest" description="Disordered" evidence="1">
    <location>
        <begin position="75"/>
        <end position="100"/>
    </location>
</feature>
<protein>
    <submittedName>
        <fullName evidence="2">Uncharacterized protein</fullName>
    </submittedName>
</protein>
<dbReference type="EMBL" id="QGKV02000832">
    <property type="protein sequence ID" value="KAF3550980.1"/>
    <property type="molecule type" value="Genomic_DNA"/>
</dbReference>
<evidence type="ECO:0000313" key="2">
    <source>
        <dbReference type="EMBL" id="KAF3550980.1"/>
    </source>
</evidence>
<proteinExistence type="predicted"/>
<keyword evidence="3" id="KW-1185">Reference proteome</keyword>
<dbReference type="Proteomes" id="UP000266723">
    <property type="component" value="Unassembled WGS sequence"/>
</dbReference>
<gene>
    <name evidence="2" type="ORF">DY000_02005381</name>
</gene>
<accession>A0ABQ7CGZ0</accession>
<feature type="compositionally biased region" description="Basic residues" evidence="1">
    <location>
        <begin position="75"/>
        <end position="85"/>
    </location>
</feature>
<reference evidence="2 3" key="1">
    <citation type="journal article" date="2020" name="BMC Genomics">
        <title>Intraspecific diversification of the crop wild relative Brassica cretica Lam. using demographic model selection.</title>
        <authorList>
            <person name="Kioukis A."/>
            <person name="Michalopoulou V.A."/>
            <person name="Briers L."/>
            <person name="Pirintsos S."/>
            <person name="Studholme D.J."/>
            <person name="Pavlidis P."/>
            <person name="Sarris P.F."/>
        </authorList>
    </citation>
    <scope>NUCLEOTIDE SEQUENCE [LARGE SCALE GENOMIC DNA]</scope>
    <source>
        <strain evidence="3">cv. PFS-1207/04</strain>
    </source>
</reference>